<evidence type="ECO:0000313" key="1">
    <source>
        <dbReference type="EMBL" id="SDX65190.1"/>
    </source>
</evidence>
<reference evidence="1 2" key="1">
    <citation type="submission" date="2016-10" db="EMBL/GenBank/DDBJ databases">
        <authorList>
            <person name="Varghese N."/>
            <person name="Submissions S."/>
        </authorList>
    </citation>
    <scope>NUCLEOTIDE SEQUENCE [LARGE SCALE GENOMIC DNA]</scope>
    <source>
        <strain evidence="1 2">DSM 20748</strain>
    </source>
</reference>
<organism evidence="1 2">
    <name type="scientific">Salimicrobium album</name>
    <dbReference type="NCBI Taxonomy" id="50717"/>
    <lineage>
        <taxon>Bacteria</taxon>
        <taxon>Bacillati</taxon>
        <taxon>Bacillota</taxon>
        <taxon>Bacilli</taxon>
        <taxon>Bacillales</taxon>
        <taxon>Bacillaceae</taxon>
        <taxon>Salimicrobium</taxon>
    </lineage>
</organism>
<dbReference type="RefSeq" id="WP_093106008.1">
    <property type="nucleotide sequence ID" value="NZ_FNOS01000002.1"/>
</dbReference>
<proteinExistence type="predicted"/>
<dbReference type="Pfam" id="PF04630">
    <property type="entry name" value="Phage_TTP_1"/>
    <property type="match status" value="1"/>
</dbReference>
<dbReference type="InterPro" id="IPR006490">
    <property type="entry name" value="Maj_tail_phi13"/>
</dbReference>
<dbReference type="InterPro" id="IPR006724">
    <property type="entry name" value="Phage_TTP"/>
</dbReference>
<accession>A0A1H3DFU2</accession>
<keyword evidence="2" id="KW-1185">Reference proteome</keyword>
<protein>
    <submittedName>
        <fullName evidence="1">Phage major tail protein, phi13 family</fullName>
    </submittedName>
</protein>
<comment type="caution">
    <text evidence="1">The sequence shown here is derived from an EMBL/GenBank/DDBJ whole genome shotgun (WGS) entry which is preliminary data.</text>
</comment>
<name>A0A1H3DFU2_9BACI</name>
<dbReference type="NCBIfam" id="TIGR01603">
    <property type="entry name" value="maj_tail_phi13"/>
    <property type="match status" value="1"/>
</dbReference>
<sequence length="206" mass="22091">MATKNYRSFTGLKEFYYGVLDENTNAITEAAPERIEFLQNISIETPQEVVKANGDNKIAAMAVSTDSTSLTTTFHDIPIEDKAKIYGLVSVNGLHGMSAEPKPPYVACVFAKTAEGGGKEWIGFTKGIFTAPNTEGATKESGSIEFGSTETTGQFMSRDVEGVEEEITYLVGYDKAGETTNRDALFQAIFGKAHPDAGTTTSTTSA</sequence>
<evidence type="ECO:0000313" key="2">
    <source>
        <dbReference type="Proteomes" id="UP000198647"/>
    </source>
</evidence>
<dbReference type="EMBL" id="FNOS01000002">
    <property type="protein sequence ID" value="SDX65190.1"/>
    <property type="molecule type" value="Genomic_DNA"/>
</dbReference>
<gene>
    <name evidence="1" type="ORF">SAMN04488081_0948</name>
</gene>
<dbReference type="Proteomes" id="UP000198647">
    <property type="component" value="Unassembled WGS sequence"/>
</dbReference>